<evidence type="ECO:0000256" key="1">
    <source>
        <dbReference type="ARBA" id="ARBA00001947"/>
    </source>
</evidence>
<evidence type="ECO:0000259" key="9">
    <source>
        <dbReference type="SMART" id="SM00634"/>
    </source>
</evidence>
<evidence type="ECO:0000256" key="4">
    <source>
        <dbReference type="ARBA" id="ARBA00022723"/>
    </source>
</evidence>
<evidence type="ECO:0000256" key="7">
    <source>
        <dbReference type="ARBA" id="ARBA00023049"/>
    </source>
</evidence>
<keyword evidence="8" id="KW-0732">Signal</keyword>
<dbReference type="InterPro" id="IPR013783">
    <property type="entry name" value="Ig-like_fold"/>
</dbReference>
<dbReference type="AlphaFoldDB" id="A0A6J4N595"/>
<evidence type="ECO:0000256" key="2">
    <source>
        <dbReference type="ARBA" id="ARBA00010116"/>
    </source>
</evidence>
<keyword evidence="4" id="KW-0479">Metal-binding</keyword>
<evidence type="ECO:0000256" key="5">
    <source>
        <dbReference type="ARBA" id="ARBA00022801"/>
    </source>
</evidence>
<dbReference type="GO" id="GO:0016020">
    <property type="term" value="C:membrane"/>
    <property type="evidence" value="ECO:0007669"/>
    <property type="project" value="InterPro"/>
</dbReference>
<dbReference type="GO" id="GO:0007155">
    <property type="term" value="P:cell adhesion"/>
    <property type="evidence" value="ECO:0007669"/>
    <property type="project" value="InterPro"/>
</dbReference>
<dbReference type="Gene3D" id="2.60.40.10">
    <property type="entry name" value="Immunoglobulins"/>
    <property type="match status" value="2"/>
</dbReference>
<protein>
    <recommendedName>
        <fullName evidence="9">Big-1 domain-containing protein</fullName>
    </recommendedName>
</protein>
<organism evidence="10">
    <name type="scientific">uncultured Gemmatimonadota bacterium</name>
    <dbReference type="NCBI Taxonomy" id="203437"/>
    <lineage>
        <taxon>Bacteria</taxon>
        <taxon>Pseudomonadati</taxon>
        <taxon>Gemmatimonadota</taxon>
        <taxon>environmental samples</taxon>
    </lineage>
</organism>
<comment type="similarity">
    <text evidence="2">Belongs to the intimin/invasin family.</text>
</comment>
<sequence length="594" mass="58662">MRRILACSAAALLFAACSDSTAPSVATTVTIVPGSVAFDALGATQVVRASVADQKGRAMTGVALTWTSSSTAANIVASGGDSAVVQALGNGAATLTASAGEATGTGQVQVAQVATSLQKVGGDDQSGGIGAPLGGQVQVQARDRLGAAVAGQAVTFTVSTGGGSVASATVVTGSDGTASTTWTLGAAGANTLTATLPGAPASQVVFNATAVTILAGRIGIVAGGFQAAMEGAAVPVAPSVRVEAPSGAAMPGVTVNFSVTSGGGQVTGGSAITNASGVATVTRWTLGPAAALNTLTASVSGMSAAPVVFRGAGCSGAGPAFEITVCITTAMTPSQRQVFQGSAARWSTIVKGDLQDAVGAIPENACGDGTPSANQTYDDLLVFAGVADIDGPGQVLGQAGPCFLRNTSSLPVIGVMEFDVADLNALEASGRLSAVILHEMGHVLGIGTLWSYLGLLQNPSTAGAPLDTYYTGVGGIAGFNAIGGNTYTGGQKVPVENTGGAGTMNGHWRESVLKNELMTGFLNSNVANPLSVLTARSLSDLGYVVDPAAADPFFLTLSVRADGGAPQPGLRLHDDLYTGPLYTLSRTGARTRIR</sequence>
<dbReference type="Gene3D" id="3.90.132.10">
    <property type="entry name" value="Leishmanolysin , domain 2"/>
    <property type="match status" value="1"/>
</dbReference>
<dbReference type="SUPFAM" id="SSF55486">
    <property type="entry name" value="Metalloproteases ('zincins'), catalytic domain"/>
    <property type="match status" value="1"/>
</dbReference>
<dbReference type="Pfam" id="PF01457">
    <property type="entry name" value="Peptidase_M8"/>
    <property type="match status" value="1"/>
</dbReference>
<dbReference type="GO" id="GO:0004222">
    <property type="term" value="F:metalloendopeptidase activity"/>
    <property type="evidence" value="ECO:0007669"/>
    <property type="project" value="InterPro"/>
</dbReference>
<dbReference type="Pfam" id="PF02369">
    <property type="entry name" value="Big_1"/>
    <property type="match status" value="1"/>
</dbReference>
<keyword evidence="5" id="KW-0378">Hydrolase</keyword>
<feature type="domain" description="Big-1" evidence="9">
    <location>
        <begin position="109"/>
        <end position="206"/>
    </location>
</feature>
<dbReference type="EMBL" id="CADCTV010001091">
    <property type="protein sequence ID" value="CAA9378493.1"/>
    <property type="molecule type" value="Genomic_DNA"/>
</dbReference>
<reference evidence="10" key="1">
    <citation type="submission" date="2020-02" db="EMBL/GenBank/DDBJ databases">
        <authorList>
            <person name="Meier V. D."/>
        </authorList>
    </citation>
    <scope>NUCLEOTIDE SEQUENCE</scope>
    <source>
        <strain evidence="10">AVDCRST_MAG89</strain>
    </source>
</reference>
<feature type="chain" id="PRO_5027089364" description="Big-1 domain-containing protein" evidence="8">
    <location>
        <begin position="23"/>
        <end position="594"/>
    </location>
</feature>
<gene>
    <name evidence="10" type="ORF">AVDCRST_MAG89-5194</name>
</gene>
<dbReference type="SMART" id="SM00634">
    <property type="entry name" value="BID_1"/>
    <property type="match status" value="2"/>
</dbReference>
<keyword evidence="3" id="KW-0645">Protease</keyword>
<dbReference type="PROSITE" id="PS51257">
    <property type="entry name" value="PROKAR_LIPOPROTEIN"/>
    <property type="match status" value="1"/>
</dbReference>
<dbReference type="InterPro" id="IPR003344">
    <property type="entry name" value="Big_1_dom"/>
</dbReference>
<proteinExistence type="inferred from homology"/>
<comment type="cofactor">
    <cofactor evidence="1">
        <name>Zn(2+)</name>
        <dbReference type="ChEBI" id="CHEBI:29105"/>
    </cofactor>
</comment>
<dbReference type="SUPFAM" id="SSF49373">
    <property type="entry name" value="Invasin/intimin cell-adhesion fragments"/>
    <property type="match status" value="2"/>
</dbReference>
<evidence type="ECO:0000256" key="6">
    <source>
        <dbReference type="ARBA" id="ARBA00022833"/>
    </source>
</evidence>
<evidence type="ECO:0000256" key="8">
    <source>
        <dbReference type="SAM" id="SignalP"/>
    </source>
</evidence>
<keyword evidence="6" id="KW-0862">Zinc</keyword>
<dbReference type="GO" id="GO:0006508">
    <property type="term" value="P:proteolysis"/>
    <property type="evidence" value="ECO:0007669"/>
    <property type="project" value="UniProtKB-KW"/>
</dbReference>
<feature type="signal peptide" evidence="8">
    <location>
        <begin position="1"/>
        <end position="22"/>
    </location>
</feature>
<accession>A0A6J4N595</accession>
<dbReference type="GO" id="GO:0046872">
    <property type="term" value="F:metal ion binding"/>
    <property type="evidence" value="ECO:0007669"/>
    <property type="project" value="UniProtKB-KW"/>
</dbReference>
<keyword evidence="7" id="KW-0482">Metalloprotease</keyword>
<evidence type="ECO:0000256" key="3">
    <source>
        <dbReference type="ARBA" id="ARBA00022670"/>
    </source>
</evidence>
<evidence type="ECO:0000313" key="10">
    <source>
        <dbReference type="EMBL" id="CAA9378493.1"/>
    </source>
</evidence>
<dbReference type="InterPro" id="IPR001577">
    <property type="entry name" value="Peptidase_M8"/>
</dbReference>
<name>A0A6J4N595_9BACT</name>
<dbReference type="InterPro" id="IPR008964">
    <property type="entry name" value="Invasin/intimin_cell_adhesion"/>
</dbReference>
<feature type="domain" description="Big-1" evidence="9">
    <location>
        <begin position="209"/>
        <end position="308"/>
    </location>
</feature>